<comment type="catalytic activity">
    <reaction evidence="17">
        <text>[GlcNAc-(1-&gt;4)-Mur2Ac(oyl-L-Ala-gamma-D-Glu-L-Lys-D-Ala-D-Ala)](n)-di-trans,octa-cis-undecaprenyl diphosphate + beta-D-GlcNAc-(1-&gt;4)-Mur2Ac(oyl-L-Ala-gamma-D-Glu-L-Lys-D-Ala-D-Ala)-di-trans,octa-cis-undecaprenyl diphosphate = [GlcNAc-(1-&gt;4)-Mur2Ac(oyl-L-Ala-gamma-D-Glu-L-Lys-D-Ala-D-Ala)](n+1)-di-trans,octa-cis-undecaprenyl diphosphate + di-trans,octa-cis-undecaprenyl diphosphate + H(+)</text>
        <dbReference type="Rhea" id="RHEA:23708"/>
        <dbReference type="Rhea" id="RHEA-COMP:9602"/>
        <dbReference type="Rhea" id="RHEA-COMP:9603"/>
        <dbReference type="ChEBI" id="CHEBI:15378"/>
        <dbReference type="ChEBI" id="CHEBI:58405"/>
        <dbReference type="ChEBI" id="CHEBI:60033"/>
        <dbReference type="ChEBI" id="CHEBI:78435"/>
        <dbReference type="EC" id="2.4.99.28"/>
    </reaction>
</comment>
<evidence type="ECO:0000256" key="9">
    <source>
        <dbReference type="ARBA" id="ARBA00022679"/>
    </source>
</evidence>
<dbReference type="eggNOG" id="COG5009">
    <property type="taxonomic scope" value="Bacteria"/>
</dbReference>
<dbReference type="InterPro" id="IPR050396">
    <property type="entry name" value="Glycosyltr_51/Transpeptidase"/>
</dbReference>
<sequence>MKKSTKIILGTLWGLFGLFWIGLLVVVTLIAKGAIGYMPAIEQLQNPIDKFASQVFSAEGEVLGSYSQSGANRVYVSYNDLSDNIVNALIATEDVRFRQHSGIDYRALSRAIVKRGLLGQKSGGGGSTITQQLAKMLYSPTAENVFTRVLQKPIEWIIAIQLERYYTKDEILSMYLNQFDFLYNAVGIRSAAYTYFGKSPENLNIQEAATLVGMCKNPAAYNPVLEASVERSLMRRNVVLEQMAKANYLTQAQCDSISKLPLRISFHRNSHKEGEAPYFRERVRLMLSAKKPKRSNYASWQKEEYTADSLAWETDPAYGWCEKNGKNLYTDGLKIYTTLSLPMQRYAEQAVRKQMADVLQPAFDREKAGKSYAPFSSQIGKEEKQQILKRAMRQSDRWRVAQKEGLSEAEILASFNKKRKMQVWSWQGMRDTVMSPLDSIVYLKSLMRTGFMAMNPHNGHIKAYVGGINFATFQYDMVSRGRRQVGSTIKPFLYSLAMTDGLTPCDMMLHVPQTLYTQGGKPWTPRGSSRRVGEMVSIKWGLQNSDNWVTAYLMGLTSPYTFVRLLRSYGLNGIIEYPDVSLCLGTADASIGEMVSAYSTFVGNGIRVDPLFITRIEDQHGNVLANFVPKTTEVLSQDAALKMLTMMRAVIDGGTGGRLRSRHNLKMPLGGKTGTTQNHSDAWFVGFTPSLVAGCWVGGEDRSIHFDSMSIGQGAASALPIFGEFMRLVYSNRSLGYDPNEAFEIPKGFSPCGSSEENQHSEEDDSVGIGLDLLEE</sequence>
<dbReference type="Pfam" id="PF00905">
    <property type="entry name" value="Transpeptidase"/>
    <property type="match status" value="1"/>
</dbReference>
<evidence type="ECO:0000313" key="25">
    <source>
        <dbReference type="Proteomes" id="UP000249300"/>
    </source>
</evidence>
<comment type="pathway">
    <text evidence="2">Cell wall biogenesis; peptidoglycan biosynthesis.</text>
</comment>
<dbReference type="Gene3D" id="3.40.710.10">
    <property type="entry name" value="DD-peptidase/beta-lactamase superfamily"/>
    <property type="match status" value="1"/>
</dbReference>
<dbReference type="GO" id="GO:0005886">
    <property type="term" value="C:plasma membrane"/>
    <property type="evidence" value="ECO:0007669"/>
    <property type="project" value="UniProtKB-SubCell"/>
</dbReference>
<feature type="region of interest" description="Disordered" evidence="18">
    <location>
        <begin position="748"/>
        <end position="776"/>
    </location>
</feature>
<comment type="catalytic activity">
    <reaction evidence="16">
        <text>Preferential cleavage: (Ac)2-L-Lys-D-Ala-|-D-Ala. Also transpeptidation of peptidyl-alanyl moieties that are N-acyl substituents of D-alanine.</text>
        <dbReference type="EC" id="3.4.16.4"/>
    </reaction>
</comment>
<dbReference type="Proteomes" id="UP000030136">
    <property type="component" value="Unassembled WGS sequence"/>
</dbReference>
<feature type="transmembrane region" description="Helical" evidence="19">
    <location>
        <begin position="7"/>
        <end position="31"/>
    </location>
</feature>
<feature type="domain" description="Glycosyl transferase family 51" evidence="21">
    <location>
        <begin position="60"/>
        <end position="243"/>
    </location>
</feature>
<keyword evidence="9" id="KW-0808">Transferase</keyword>
<dbReference type="Pfam" id="PF00912">
    <property type="entry name" value="Transgly"/>
    <property type="match status" value="1"/>
</dbReference>
<keyword evidence="14" id="KW-0511">Multifunctional enzyme</keyword>
<evidence type="ECO:0000256" key="12">
    <source>
        <dbReference type="ARBA" id="ARBA00022984"/>
    </source>
</evidence>
<dbReference type="PANTHER" id="PTHR32282">
    <property type="entry name" value="BINDING PROTEIN TRANSPEPTIDASE, PUTATIVE-RELATED"/>
    <property type="match status" value="1"/>
</dbReference>
<evidence type="ECO:0000256" key="10">
    <source>
        <dbReference type="ARBA" id="ARBA00022801"/>
    </source>
</evidence>
<dbReference type="Gene3D" id="1.10.3810.10">
    <property type="entry name" value="Biosynthetic peptidoglycan transglycosylase-like"/>
    <property type="match status" value="1"/>
</dbReference>
<name>A0A0A2FXR6_9PORP</name>
<evidence type="ECO:0000256" key="2">
    <source>
        <dbReference type="ARBA" id="ARBA00004752"/>
    </source>
</evidence>
<dbReference type="InterPro" id="IPR036950">
    <property type="entry name" value="PBP_transglycosylase"/>
</dbReference>
<keyword evidence="19" id="KW-1133">Transmembrane helix</keyword>
<dbReference type="GO" id="GO:0009002">
    <property type="term" value="F:serine-type D-Ala-D-Ala carboxypeptidase activity"/>
    <property type="evidence" value="ECO:0007669"/>
    <property type="project" value="UniProtKB-EC"/>
</dbReference>
<dbReference type="AlphaFoldDB" id="A0A0A2FXR6"/>
<dbReference type="InterPro" id="IPR012338">
    <property type="entry name" value="Beta-lactam/transpept-like"/>
</dbReference>
<dbReference type="InterPro" id="IPR023346">
    <property type="entry name" value="Lysozyme-like_dom_sf"/>
</dbReference>
<keyword evidence="6" id="KW-0121">Carboxypeptidase</keyword>
<keyword evidence="25" id="KW-1185">Reference proteome</keyword>
<evidence type="ECO:0000256" key="4">
    <source>
        <dbReference type="ARBA" id="ARBA00007739"/>
    </source>
</evidence>
<keyword evidence="13 19" id="KW-0472">Membrane</keyword>
<comment type="similarity">
    <text evidence="3">In the C-terminal section; belongs to the transpeptidase family.</text>
</comment>
<evidence type="ECO:0000256" key="3">
    <source>
        <dbReference type="ARBA" id="ARBA00007090"/>
    </source>
</evidence>
<evidence type="ECO:0000313" key="23">
    <source>
        <dbReference type="EMBL" id="SQH73204.1"/>
    </source>
</evidence>
<keyword evidence="10" id="KW-0378">Hydrolase</keyword>
<evidence type="ECO:0000313" key="22">
    <source>
        <dbReference type="EMBL" id="KGN94982.1"/>
    </source>
</evidence>
<dbReference type="Proteomes" id="UP000249300">
    <property type="component" value="Chromosome 1"/>
</dbReference>
<dbReference type="EMBL" id="JQJC01000012">
    <property type="protein sequence ID" value="KGN94982.1"/>
    <property type="molecule type" value="Genomic_DNA"/>
</dbReference>
<evidence type="ECO:0000256" key="6">
    <source>
        <dbReference type="ARBA" id="ARBA00022645"/>
    </source>
</evidence>
<keyword evidence="19" id="KW-0812">Transmembrane</keyword>
<dbReference type="InterPro" id="IPR001460">
    <property type="entry name" value="PCN-bd_Tpept"/>
</dbReference>
<protein>
    <submittedName>
        <fullName evidence="22 23">Penicillin-binding protein</fullName>
    </submittedName>
</protein>
<evidence type="ECO:0000256" key="19">
    <source>
        <dbReference type="SAM" id="Phobius"/>
    </source>
</evidence>
<evidence type="ECO:0000256" key="17">
    <source>
        <dbReference type="ARBA" id="ARBA00049902"/>
    </source>
</evidence>
<dbReference type="KEGG" id="pcre:NCTC12858_01049"/>
<comment type="subcellular location">
    <subcellularLocation>
        <location evidence="1">Cell membrane</location>
    </subcellularLocation>
</comment>
<dbReference type="STRING" id="393921.HQ45_01465"/>
<dbReference type="GO" id="GO:0009252">
    <property type="term" value="P:peptidoglycan biosynthetic process"/>
    <property type="evidence" value="ECO:0007669"/>
    <property type="project" value="UniProtKB-KW"/>
</dbReference>
<dbReference type="GO" id="GO:0008955">
    <property type="term" value="F:peptidoglycan glycosyltransferase activity"/>
    <property type="evidence" value="ECO:0007669"/>
    <property type="project" value="UniProtKB-EC"/>
</dbReference>
<dbReference type="RefSeq" id="WP_023937406.1">
    <property type="nucleotide sequence ID" value="NZ_FUXH01000001.1"/>
</dbReference>
<dbReference type="GO" id="GO:0008360">
    <property type="term" value="P:regulation of cell shape"/>
    <property type="evidence" value="ECO:0007669"/>
    <property type="project" value="UniProtKB-KW"/>
</dbReference>
<dbReference type="GO" id="GO:0006508">
    <property type="term" value="P:proteolysis"/>
    <property type="evidence" value="ECO:0007669"/>
    <property type="project" value="UniProtKB-KW"/>
</dbReference>
<dbReference type="OrthoDB" id="9766909at2"/>
<dbReference type="GO" id="GO:0008658">
    <property type="term" value="F:penicillin binding"/>
    <property type="evidence" value="ECO:0007669"/>
    <property type="project" value="InterPro"/>
</dbReference>
<evidence type="ECO:0000259" key="21">
    <source>
        <dbReference type="Pfam" id="PF00912"/>
    </source>
</evidence>
<reference evidence="22 24" key="1">
    <citation type="submission" date="2014-08" db="EMBL/GenBank/DDBJ databases">
        <title>Porphyromonas crevioricanis strain:COT-253_OH1447 Genome sequencing.</title>
        <authorList>
            <person name="Wallis C."/>
            <person name="Deusch O."/>
            <person name="O'Flynn C."/>
            <person name="Davis I."/>
            <person name="Jospin G."/>
            <person name="Darling A.E."/>
            <person name="Coil D.A."/>
            <person name="Alexiev A."/>
            <person name="Horsfall A."/>
            <person name="Kirkwood N."/>
            <person name="Harris S."/>
            <person name="Eisen J.A."/>
        </authorList>
    </citation>
    <scope>NUCLEOTIDE SEQUENCE [LARGE SCALE GENOMIC DNA]</scope>
    <source>
        <strain evidence="24">COT-253 OH1447</strain>
        <strain evidence="22">COT-253_OH1447</strain>
    </source>
</reference>
<keyword evidence="12" id="KW-0573">Peptidoglycan synthesis</keyword>
<reference evidence="23 25" key="2">
    <citation type="submission" date="2018-06" db="EMBL/GenBank/DDBJ databases">
        <authorList>
            <consortium name="Pathogen Informatics"/>
            <person name="Doyle S."/>
        </authorList>
    </citation>
    <scope>NUCLEOTIDE SEQUENCE [LARGE SCALE GENOMIC DNA]</scope>
    <source>
        <strain evidence="23 25">NCTC12858</strain>
    </source>
</reference>
<organism evidence="22 24">
    <name type="scientific">Porphyromonas crevioricanis</name>
    <dbReference type="NCBI Taxonomy" id="393921"/>
    <lineage>
        <taxon>Bacteria</taxon>
        <taxon>Pseudomonadati</taxon>
        <taxon>Bacteroidota</taxon>
        <taxon>Bacteroidia</taxon>
        <taxon>Bacteroidales</taxon>
        <taxon>Porphyromonadaceae</taxon>
        <taxon>Porphyromonas</taxon>
    </lineage>
</organism>
<keyword evidence="5" id="KW-1003">Cell membrane</keyword>
<dbReference type="SUPFAM" id="SSF56601">
    <property type="entry name" value="beta-lactamase/transpeptidase-like"/>
    <property type="match status" value="1"/>
</dbReference>
<evidence type="ECO:0000256" key="8">
    <source>
        <dbReference type="ARBA" id="ARBA00022676"/>
    </source>
</evidence>
<gene>
    <name evidence="23" type="primary">mrcA</name>
    <name evidence="22" type="ORF">HQ38_04075</name>
    <name evidence="23" type="ORF">NCTC12858_01049</name>
</gene>
<keyword evidence="11" id="KW-0133">Cell shape</keyword>
<evidence type="ECO:0000259" key="20">
    <source>
        <dbReference type="Pfam" id="PF00905"/>
    </source>
</evidence>
<evidence type="ECO:0000313" key="24">
    <source>
        <dbReference type="Proteomes" id="UP000030136"/>
    </source>
</evidence>
<evidence type="ECO:0000256" key="7">
    <source>
        <dbReference type="ARBA" id="ARBA00022670"/>
    </source>
</evidence>
<evidence type="ECO:0000256" key="13">
    <source>
        <dbReference type="ARBA" id="ARBA00023136"/>
    </source>
</evidence>
<accession>A0A0A2FXR6</accession>
<evidence type="ECO:0000256" key="14">
    <source>
        <dbReference type="ARBA" id="ARBA00023268"/>
    </source>
</evidence>
<evidence type="ECO:0000256" key="18">
    <source>
        <dbReference type="SAM" id="MobiDB-lite"/>
    </source>
</evidence>
<evidence type="ECO:0000256" key="11">
    <source>
        <dbReference type="ARBA" id="ARBA00022960"/>
    </source>
</evidence>
<evidence type="ECO:0000256" key="15">
    <source>
        <dbReference type="ARBA" id="ARBA00023316"/>
    </source>
</evidence>
<keyword evidence="8" id="KW-0328">Glycosyltransferase</keyword>
<evidence type="ECO:0000256" key="16">
    <source>
        <dbReference type="ARBA" id="ARBA00034000"/>
    </source>
</evidence>
<comment type="similarity">
    <text evidence="4">In the N-terminal section; belongs to the glycosyltransferase 51 family.</text>
</comment>
<keyword evidence="7" id="KW-0645">Protease</keyword>
<proteinExistence type="inferred from homology"/>
<feature type="domain" description="Penicillin-binding protein transpeptidase" evidence="20">
    <location>
        <begin position="450"/>
        <end position="690"/>
    </location>
</feature>
<dbReference type="GO" id="GO:0030288">
    <property type="term" value="C:outer membrane-bounded periplasmic space"/>
    <property type="evidence" value="ECO:0007669"/>
    <property type="project" value="TreeGrafter"/>
</dbReference>
<dbReference type="GO" id="GO:0071555">
    <property type="term" value="P:cell wall organization"/>
    <property type="evidence" value="ECO:0007669"/>
    <property type="project" value="UniProtKB-KW"/>
</dbReference>
<dbReference type="EMBL" id="LS483447">
    <property type="protein sequence ID" value="SQH73204.1"/>
    <property type="molecule type" value="Genomic_DNA"/>
</dbReference>
<keyword evidence="15" id="KW-0961">Cell wall biogenesis/degradation</keyword>
<dbReference type="PANTHER" id="PTHR32282:SF11">
    <property type="entry name" value="PENICILLIN-BINDING PROTEIN 1B"/>
    <property type="match status" value="1"/>
</dbReference>
<evidence type="ECO:0000256" key="1">
    <source>
        <dbReference type="ARBA" id="ARBA00004236"/>
    </source>
</evidence>
<dbReference type="InterPro" id="IPR001264">
    <property type="entry name" value="Glyco_trans_51"/>
</dbReference>
<dbReference type="SUPFAM" id="SSF53955">
    <property type="entry name" value="Lysozyme-like"/>
    <property type="match status" value="1"/>
</dbReference>
<evidence type="ECO:0000256" key="5">
    <source>
        <dbReference type="ARBA" id="ARBA00022475"/>
    </source>
</evidence>